<name>A0ABP7S3V5_9SPHN</name>
<dbReference type="EMBL" id="BAAAZD010000002">
    <property type="protein sequence ID" value="GAA4006090.1"/>
    <property type="molecule type" value="Genomic_DNA"/>
</dbReference>
<evidence type="ECO:0000313" key="2">
    <source>
        <dbReference type="EMBL" id="GAA4006090.1"/>
    </source>
</evidence>
<comment type="caution">
    <text evidence="2">The sequence shown here is derived from an EMBL/GenBank/DDBJ whole genome shotgun (WGS) entry which is preliminary data.</text>
</comment>
<feature type="region of interest" description="Disordered" evidence="1">
    <location>
        <begin position="42"/>
        <end position="72"/>
    </location>
</feature>
<evidence type="ECO:0000256" key="1">
    <source>
        <dbReference type="SAM" id="MobiDB-lite"/>
    </source>
</evidence>
<feature type="compositionally biased region" description="Basic and acidic residues" evidence="1">
    <location>
        <begin position="54"/>
        <end position="65"/>
    </location>
</feature>
<dbReference type="Proteomes" id="UP001501310">
    <property type="component" value="Unassembled WGS sequence"/>
</dbReference>
<reference evidence="3" key="1">
    <citation type="journal article" date="2019" name="Int. J. Syst. Evol. Microbiol.">
        <title>The Global Catalogue of Microorganisms (GCM) 10K type strain sequencing project: providing services to taxonomists for standard genome sequencing and annotation.</title>
        <authorList>
            <consortium name="The Broad Institute Genomics Platform"/>
            <consortium name="The Broad Institute Genome Sequencing Center for Infectious Disease"/>
            <person name="Wu L."/>
            <person name="Ma J."/>
        </authorList>
    </citation>
    <scope>NUCLEOTIDE SEQUENCE [LARGE SCALE GENOMIC DNA]</scope>
    <source>
        <strain evidence="3">JCM 16603</strain>
    </source>
</reference>
<keyword evidence="3" id="KW-1185">Reference proteome</keyword>
<proteinExistence type="predicted"/>
<organism evidence="2 3">
    <name type="scientific">Sphingomonas humi</name>
    <dbReference type="NCBI Taxonomy" id="335630"/>
    <lineage>
        <taxon>Bacteria</taxon>
        <taxon>Pseudomonadati</taxon>
        <taxon>Pseudomonadota</taxon>
        <taxon>Alphaproteobacteria</taxon>
        <taxon>Sphingomonadales</taxon>
        <taxon>Sphingomonadaceae</taxon>
        <taxon>Sphingomonas</taxon>
    </lineage>
</organism>
<protein>
    <submittedName>
        <fullName evidence="2">Uncharacterized protein</fullName>
    </submittedName>
</protein>
<accession>A0ABP7S3V5</accession>
<sequence length="72" mass="8069">MPVSRLQKAVLARGTVEQEPRVGRAVRSRRMIDGERLHRNVRLRPGDTGNKGGGDQRHTASELHKNAHQLLP</sequence>
<gene>
    <name evidence="2" type="ORF">GCM10022211_18250</name>
</gene>
<evidence type="ECO:0000313" key="3">
    <source>
        <dbReference type="Proteomes" id="UP001501310"/>
    </source>
</evidence>